<gene>
    <name evidence="1" type="ORF">PGLA1383_LOCUS54678</name>
</gene>
<accession>A0A813HPI2</accession>
<organism evidence="1 2">
    <name type="scientific">Polarella glacialis</name>
    <name type="common">Dinoflagellate</name>
    <dbReference type="NCBI Taxonomy" id="89957"/>
    <lineage>
        <taxon>Eukaryota</taxon>
        <taxon>Sar</taxon>
        <taxon>Alveolata</taxon>
        <taxon>Dinophyceae</taxon>
        <taxon>Suessiales</taxon>
        <taxon>Suessiaceae</taxon>
        <taxon>Polarella</taxon>
    </lineage>
</organism>
<sequence>MSKTQRELLEEVVAWVKQSDSGEARAATAGDEARLRTAVAGLLALAKVHLTSHGLPRTTLSAWQGAKENFEDLFGSLNLTYLRPVEEGSDTTQSEAGANHATTLGPLSFGYNDWDQAALSAGQGCYILVLKQPFIEFWREAVNPILVTSCCTRLTDGIS</sequence>
<dbReference type="EMBL" id="CAJNNV010032344">
    <property type="protein sequence ID" value="CAE8639662.1"/>
    <property type="molecule type" value="Genomic_DNA"/>
</dbReference>
<proteinExistence type="predicted"/>
<protein>
    <submittedName>
        <fullName evidence="1">Uncharacterized protein</fullName>
    </submittedName>
</protein>
<evidence type="ECO:0000313" key="2">
    <source>
        <dbReference type="Proteomes" id="UP000654075"/>
    </source>
</evidence>
<dbReference type="AlphaFoldDB" id="A0A813HPI2"/>
<name>A0A813HPI2_POLGL</name>
<reference evidence="1" key="1">
    <citation type="submission" date="2021-02" db="EMBL/GenBank/DDBJ databases">
        <authorList>
            <person name="Dougan E. K."/>
            <person name="Rhodes N."/>
            <person name="Thang M."/>
            <person name="Chan C."/>
        </authorList>
    </citation>
    <scope>NUCLEOTIDE SEQUENCE</scope>
</reference>
<dbReference type="Proteomes" id="UP000654075">
    <property type="component" value="Unassembled WGS sequence"/>
</dbReference>
<comment type="caution">
    <text evidence="1">The sequence shown here is derived from an EMBL/GenBank/DDBJ whole genome shotgun (WGS) entry which is preliminary data.</text>
</comment>
<evidence type="ECO:0000313" key="1">
    <source>
        <dbReference type="EMBL" id="CAE8639662.1"/>
    </source>
</evidence>
<keyword evidence="2" id="KW-1185">Reference proteome</keyword>